<dbReference type="Pfam" id="PF05726">
    <property type="entry name" value="Pirin_C"/>
    <property type="match status" value="1"/>
</dbReference>
<name>A0ABX7G340_9GAMM</name>
<dbReference type="InterPro" id="IPR008778">
    <property type="entry name" value="Pirin_C_dom"/>
</dbReference>
<dbReference type="InterPro" id="IPR014710">
    <property type="entry name" value="RmlC-like_jellyroll"/>
</dbReference>
<gene>
    <name evidence="5" type="ORF">JQC75_18215</name>
</gene>
<dbReference type="SUPFAM" id="SSF51182">
    <property type="entry name" value="RmlC-like cupins"/>
    <property type="match status" value="1"/>
</dbReference>
<keyword evidence="6" id="KW-1185">Reference proteome</keyword>
<protein>
    <submittedName>
        <fullName evidence="5">Pirin family protein</fullName>
    </submittedName>
</protein>
<dbReference type="EMBL" id="CP069213">
    <property type="protein sequence ID" value="QRH01751.1"/>
    <property type="molecule type" value="Genomic_DNA"/>
</dbReference>
<evidence type="ECO:0000256" key="1">
    <source>
        <dbReference type="ARBA" id="ARBA00008416"/>
    </source>
</evidence>
<dbReference type="PANTHER" id="PTHR13903:SF8">
    <property type="entry name" value="PIRIN"/>
    <property type="match status" value="1"/>
</dbReference>
<dbReference type="PANTHER" id="PTHR13903">
    <property type="entry name" value="PIRIN-RELATED"/>
    <property type="match status" value="1"/>
</dbReference>
<dbReference type="Pfam" id="PF02678">
    <property type="entry name" value="Pirin"/>
    <property type="match status" value="1"/>
</dbReference>
<dbReference type="CDD" id="cd02909">
    <property type="entry name" value="cupin_pirin_N"/>
    <property type="match status" value="1"/>
</dbReference>
<feature type="domain" description="Pirin C-terminal" evidence="4">
    <location>
        <begin position="186"/>
        <end position="273"/>
    </location>
</feature>
<evidence type="ECO:0000313" key="6">
    <source>
        <dbReference type="Proteomes" id="UP000596252"/>
    </source>
</evidence>
<evidence type="ECO:0000256" key="2">
    <source>
        <dbReference type="RuleBase" id="RU003457"/>
    </source>
</evidence>
<sequence length="297" mass="32728">METRANQPVPERLHPRHSDVGGIPVARAIPQKVRRLIGPWCFLDHLGPISGPVTVNVGEHPHTALQTFTWMMAGEILHRDSLGSAQVIRPGQVNLMTAGHGIAHTEESLPNQTHMHAAQLWIALPAAHKDTEPRFDHYPTLPRWQDAGANFTLLVGDWANHHSPVLHFSPILGLEIFHSADTGAPVTLTLPLEPTFEHGMMPLEGCFQLAGESFSDNQLAFLSRGETAVTIRLQAGCRVLLIGGEPLTDDITIWWNFVGHSKAEIAKAQAQWLAQDPRFGPVTGYQGKRLEPPPIPW</sequence>
<dbReference type="InterPro" id="IPR012093">
    <property type="entry name" value="Pirin"/>
</dbReference>
<accession>A0ABX7G340</accession>
<evidence type="ECO:0000259" key="4">
    <source>
        <dbReference type="Pfam" id="PF05726"/>
    </source>
</evidence>
<reference evidence="5 6" key="1">
    <citation type="journal article" date="2012" name="Antonie Van Leeuwenhoek">
        <title>Shewanella litorisediminis sp. nov., a gammaproteobacterium isolated from a tidal flat sediment.</title>
        <authorList>
            <person name="Lee M.H."/>
            <person name="Yoon J.H."/>
        </authorList>
    </citation>
    <scope>NUCLEOTIDE SEQUENCE [LARGE SCALE GENOMIC DNA]</scope>
    <source>
        <strain evidence="5 6">SMK1-12</strain>
    </source>
</reference>
<proteinExistence type="inferred from homology"/>
<evidence type="ECO:0000259" key="3">
    <source>
        <dbReference type="Pfam" id="PF02678"/>
    </source>
</evidence>
<dbReference type="PIRSF" id="PIRSF006232">
    <property type="entry name" value="Pirin"/>
    <property type="match status" value="1"/>
</dbReference>
<organism evidence="5 6">
    <name type="scientific">Shewanella litorisediminis</name>
    <dbReference type="NCBI Taxonomy" id="1173586"/>
    <lineage>
        <taxon>Bacteria</taxon>
        <taxon>Pseudomonadati</taxon>
        <taxon>Pseudomonadota</taxon>
        <taxon>Gammaproteobacteria</taxon>
        <taxon>Alteromonadales</taxon>
        <taxon>Shewanellaceae</taxon>
        <taxon>Shewanella</taxon>
    </lineage>
</organism>
<dbReference type="InterPro" id="IPR003829">
    <property type="entry name" value="Pirin_N_dom"/>
</dbReference>
<comment type="similarity">
    <text evidence="1 2">Belongs to the pirin family.</text>
</comment>
<dbReference type="Proteomes" id="UP000596252">
    <property type="component" value="Chromosome"/>
</dbReference>
<dbReference type="InterPro" id="IPR011051">
    <property type="entry name" value="RmlC_Cupin_sf"/>
</dbReference>
<feature type="domain" description="Pirin N-terminal" evidence="3">
    <location>
        <begin position="25"/>
        <end position="122"/>
    </location>
</feature>
<evidence type="ECO:0000313" key="5">
    <source>
        <dbReference type="EMBL" id="QRH01751.1"/>
    </source>
</evidence>
<dbReference type="Gene3D" id="2.60.120.10">
    <property type="entry name" value="Jelly Rolls"/>
    <property type="match status" value="2"/>
</dbReference>
<dbReference type="RefSeq" id="WP_203325422.1">
    <property type="nucleotide sequence ID" value="NZ_CP069213.1"/>
</dbReference>